<evidence type="ECO:0000313" key="1">
    <source>
        <dbReference type="EMBL" id="MCE5172289.1"/>
    </source>
</evidence>
<dbReference type="RefSeq" id="WP_233698511.1">
    <property type="nucleotide sequence ID" value="NZ_JAJNBZ010000026.1"/>
</dbReference>
<dbReference type="EMBL" id="JAJNBZ010000026">
    <property type="protein sequence ID" value="MCE5172289.1"/>
    <property type="molecule type" value="Genomic_DNA"/>
</dbReference>
<dbReference type="SUPFAM" id="SSF69318">
    <property type="entry name" value="Integrin alpha N-terminal domain"/>
    <property type="match status" value="1"/>
</dbReference>
<dbReference type="PROSITE" id="PS51257">
    <property type="entry name" value="PROKAR_LIPOPROTEIN"/>
    <property type="match status" value="1"/>
</dbReference>
<dbReference type="Gene3D" id="2.130.10.130">
    <property type="entry name" value="Integrin alpha, N-terminal"/>
    <property type="match status" value="1"/>
</dbReference>
<organism evidence="1 2">
    <name type="scientific">Paenibacillus profundus</name>
    <dbReference type="NCBI Taxonomy" id="1173085"/>
    <lineage>
        <taxon>Bacteria</taxon>
        <taxon>Bacillati</taxon>
        <taxon>Bacillota</taxon>
        <taxon>Bacilli</taxon>
        <taxon>Bacillales</taxon>
        <taxon>Paenibacillaceae</taxon>
        <taxon>Paenibacillus</taxon>
    </lineage>
</organism>
<reference evidence="1 2" key="1">
    <citation type="submission" date="2021-11" db="EMBL/GenBank/DDBJ databases">
        <title>Draft genome sequence of Paenibacillus profundus YoMME, a new Gram-positive bacteria with exoelectrogenic properties.</title>
        <authorList>
            <person name="Hubenova Y."/>
            <person name="Hubenova E."/>
            <person name="Manasiev Y."/>
            <person name="Peykov S."/>
            <person name="Mitov M."/>
        </authorList>
    </citation>
    <scope>NUCLEOTIDE SEQUENCE [LARGE SCALE GENOMIC DNA]</scope>
    <source>
        <strain evidence="1 2">YoMME</strain>
    </source>
</reference>
<dbReference type="InterPro" id="IPR028994">
    <property type="entry name" value="Integrin_alpha_N"/>
</dbReference>
<evidence type="ECO:0008006" key="3">
    <source>
        <dbReference type="Google" id="ProtNLM"/>
    </source>
</evidence>
<evidence type="ECO:0000313" key="2">
    <source>
        <dbReference type="Proteomes" id="UP001199916"/>
    </source>
</evidence>
<sequence>MLGKQMWTGLIVTTLLWIGGCSMPATPIDLIKSPLSEENLHSDILRTLLPDGARLLVSAHGEGSKGISFGDVDGDGIDEAVVVYEESSHNERIRKAALLKQQDEEWQIVWDTKGFGYGLDYAGIADVNEDGLSDIILGWTLGAGEKGLDVYVWRDNAMTLWGKKGYRGQFDLDGSGLSIQLHR</sequence>
<dbReference type="Proteomes" id="UP001199916">
    <property type="component" value="Unassembled WGS sequence"/>
</dbReference>
<keyword evidence="2" id="KW-1185">Reference proteome</keyword>
<gene>
    <name evidence="1" type="ORF">LQV63_23710</name>
</gene>
<accession>A0ABS8YM78</accession>
<proteinExistence type="predicted"/>
<comment type="caution">
    <text evidence="1">The sequence shown here is derived from an EMBL/GenBank/DDBJ whole genome shotgun (WGS) entry which is preliminary data.</text>
</comment>
<name>A0ABS8YM78_9BACL</name>
<protein>
    <recommendedName>
        <fullName evidence="3">VCBS repeat-containing protein</fullName>
    </recommendedName>
</protein>